<dbReference type="CDD" id="cd05402">
    <property type="entry name" value="NT_PAP_TUTase"/>
    <property type="match status" value="1"/>
</dbReference>
<evidence type="ECO:0000256" key="1">
    <source>
        <dbReference type="SAM" id="MobiDB-lite"/>
    </source>
</evidence>
<dbReference type="Proteomes" id="UP001175211">
    <property type="component" value="Unassembled WGS sequence"/>
</dbReference>
<dbReference type="EMBL" id="JAUEPS010000055">
    <property type="protein sequence ID" value="KAK0444215.1"/>
    <property type="molecule type" value="Genomic_DNA"/>
</dbReference>
<dbReference type="PANTHER" id="PTHR12271">
    <property type="entry name" value="POLY A POLYMERASE CID PAP -RELATED"/>
    <property type="match status" value="1"/>
</dbReference>
<dbReference type="AlphaFoldDB" id="A0AA39MSI5"/>
<dbReference type="GO" id="GO:0016779">
    <property type="term" value="F:nucleotidyltransferase activity"/>
    <property type="evidence" value="ECO:0007669"/>
    <property type="project" value="UniProtKB-ARBA"/>
</dbReference>
<dbReference type="InterPro" id="IPR054708">
    <property type="entry name" value="MTPAP-like_central"/>
</dbReference>
<evidence type="ECO:0000313" key="4">
    <source>
        <dbReference type="Proteomes" id="UP001175211"/>
    </source>
</evidence>
<feature type="domain" description="Poly(A) RNA polymerase mitochondrial-like central palm" evidence="2">
    <location>
        <begin position="85"/>
        <end position="214"/>
    </location>
</feature>
<dbReference type="SUPFAM" id="SSF81631">
    <property type="entry name" value="PAP/OAS1 substrate-binding domain"/>
    <property type="match status" value="1"/>
</dbReference>
<dbReference type="Gene3D" id="1.10.1410.10">
    <property type="match status" value="1"/>
</dbReference>
<accession>A0AA39MSI5</accession>
<feature type="compositionally biased region" description="Basic and acidic residues" evidence="1">
    <location>
        <begin position="1"/>
        <end position="15"/>
    </location>
</feature>
<name>A0AA39MSI5_ARMTA</name>
<reference evidence="3" key="1">
    <citation type="submission" date="2023-06" db="EMBL/GenBank/DDBJ databases">
        <authorList>
            <consortium name="Lawrence Berkeley National Laboratory"/>
            <person name="Ahrendt S."/>
            <person name="Sahu N."/>
            <person name="Indic B."/>
            <person name="Wong-Bajracharya J."/>
            <person name="Merenyi Z."/>
            <person name="Ke H.-M."/>
            <person name="Monk M."/>
            <person name="Kocsube S."/>
            <person name="Drula E."/>
            <person name="Lipzen A."/>
            <person name="Balint B."/>
            <person name="Henrissat B."/>
            <person name="Andreopoulos B."/>
            <person name="Martin F.M."/>
            <person name="Harder C.B."/>
            <person name="Rigling D."/>
            <person name="Ford K.L."/>
            <person name="Foster G.D."/>
            <person name="Pangilinan J."/>
            <person name="Papanicolaou A."/>
            <person name="Barry K."/>
            <person name="LaButti K."/>
            <person name="Viragh M."/>
            <person name="Koriabine M."/>
            <person name="Yan M."/>
            <person name="Riley R."/>
            <person name="Champramary S."/>
            <person name="Plett K.L."/>
            <person name="Tsai I.J."/>
            <person name="Slot J."/>
            <person name="Sipos G."/>
            <person name="Plett J."/>
            <person name="Nagy L.G."/>
            <person name="Grigoriev I.V."/>
        </authorList>
    </citation>
    <scope>NUCLEOTIDE SEQUENCE</scope>
    <source>
        <strain evidence="3">CCBAS 213</strain>
    </source>
</reference>
<dbReference type="RefSeq" id="XP_060325000.1">
    <property type="nucleotide sequence ID" value="XM_060465290.1"/>
</dbReference>
<feature type="region of interest" description="Disordered" evidence="1">
    <location>
        <begin position="1"/>
        <end position="84"/>
    </location>
</feature>
<dbReference type="InterPro" id="IPR043519">
    <property type="entry name" value="NT_sf"/>
</dbReference>
<dbReference type="PANTHER" id="PTHR12271:SF40">
    <property type="entry name" value="POLY(A) RNA POLYMERASE GLD2"/>
    <property type="match status" value="1"/>
</dbReference>
<dbReference type="Pfam" id="PF22600">
    <property type="entry name" value="MTPAP-like_central"/>
    <property type="match status" value="1"/>
</dbReference>
<organism evidence="3 4">
    <name type="scientific">Armillaria tabescens</name>
    <name type="common">Ringless honey mushroom</name>
    <name type="synonym">Agaricus tabescens</name>
    <dbReference type="NCBI Taxonomy" id="1929756"/>
    <lineage>
        <taxon>Eukaryota</taxon>
        <taxon>Fungi</taxon>
        <taxon>Dikarya</taxon>
        <taxon>Basidiomycota</taxon>
        <taxon>Agaricomycotina</taxon>
        <taxon>Agaricomycetes</taxon>
        <taxon>Agaricomycetidae</taxon>
        <taxon>Agaricales</taxon>
        <taxon>Marasmiineae</taxon>
        <taxon>Physalacriaceae</taxon>
        <taxon>Desarmillaria</taxon>
    </lineage>
</organism>
<dbReference type="GO" id="GO:0031123">
    <property type="term" value="P:RNA 3'-end processing"/>
    <property type="evidence" value="ECO:0007669"/>
    <property type="project" value="TreeGrafter"/>
</dbReference>
<sequence length="406" mass="46353">MDPSKDSEYDRRMQEPDNEDWLSSLSQEAAEEPERLFGNDGSYGAQPQAAASLRSGYAPRSPPSPRRTYSTRSYSTQLTPPGGVTKSILRQRRETVKRVQNIIRQEYGNMYSVEQFGSTRYGISSANSDLDLVLIDPKRPHGASPKQAKPRGGIYRIKQVGALLRKKKYHNVSVIDSASVPIVKFKDPITGMDCDLNINDRLGLHNSDMVKRYCELSPLLRPMVRVIKKWAKPLKLNSPSIRSGGRVTFSSYALTLITIAFLQTHRLLPNLQEGVPPLSEENQDGLFWFKGKPCNTKFNMAEGWVPPEQRTVEEAMLAWFRYWGFEHDYTANTLVSIRAGGIIEGSDFSWDDNEKFKSMSEAKWREACLMLKAEIRELSASCRRSIHYHQKCHRQHPARQFFRFPS</sequence>
<gene>
    <name evidence="3" type="ORF">EV420DRAFT_1007345</name>
</gene>
<dbReference type="Gene3D" id="3.30.460.10">
    <property type="entry name" value="Beta Polymerase, domain 2"/>
    <property type="match status" value="1"/>
</dbReference>
<evidence type="ECO:0000259" key="2">
    <source>
        <dbReference type="Pfam" id="PF22600"/>
    </source>
</evidence>
<protein>
    <recommendedName>
        <fullName evidence="2">Poly(A) RNA polymerase mitochondrial-like central palm domain-containing protein</fullName>
    </recommendedName>
</protein>
<dbReference type="SUPFAM" id="SSF81301">
    <property type="entry name" value="Nucleotidyltransferase"/>
    <property type="match status" value="1"/>
</dbReference>
<dbReference type="GeneID" id="85348838"/>
<dbReference type="GO" id="GO:0010605">
    <property type="term" value="P:negative regulation of macromolecule metabolic process"/>
    <property type="evidence" value="ECO:0007669"/>
    <property type="project" value="UniProtKB-ARBA"/>
</dbReference>
<evidence type="ECO:0000313" key="3">
    <source>
        <dbReference type="EMBL" id="KAK0444215.1"/>
    </source>
</evidence>
<proteinExistence type="predicted"/>
<keyword evidence="4" id="KW-1185">Reference proteome</keyword>
<feature type="compositionally biased region" description="Low complexity" evidence="1">
    <location>
        <begin position="66"/>
        <end position="76"/>
    </location>
</feature>
<comment type="caution">
    <text evidence="3">The sequence shown here is derived from an EMBL/GenBank/DDBJ whole genome shotgun (WGS) entry which is preliminary data.</text>
</comment>